<feature type="compositionally biased region" description="Low complexity" evidence="1">
    <location>
        <begin position="48"/>
        <end position="57"/>
    </location>
</feature>
<accession>A0A246JVG2</accession>
<dbReference type="PROSITE" id="PS51257">
    <property type="entry name" value="PROKAR_LIPOPROTEIN"/>
    <property type="match status" value="1"/>
</dbReference>
<feature type="compositionally biased region" description="Low complexity" evidence="1">
    <location>
        <begin position="24"/>
        <end position="34"/>
    </location>
</feature>
<comment type="caution">
    <text evidence="3">The sequence shown here is derived from an EMBL/GenBank/DDBJ whole genome shotgun (WGS) entry which is preliminary data.</text>
</comment>
<evidence type="ECO:0000256" key="1">
    <source>
        <dbReference type="SAM" id="MobiDB-lite"/>
    </source>
</evidence>
<protein>
    <recommendedName>
        <fullName evidence="2">DUF1996 domain-containing protein</fullName>
    </recommendedName>
</protein>
<organism evidence="3 4">
    <name type="scientific">Sphingopyxis bauzanensis</name>
    <dbReference type="NCBI Taxonomy" id="651663"/>
    <lineage>
        <taxon>Bacteria</taxon>
        <taxon>Pseudomonadati</taxon>
        <taxon>Pseudomonadota</taxon>
        <taxon>Alphaproteobacteria</taxon>
        <taxon>Sphingomonadales</taxon>
        <taxon>Sphingomonadaceae</taxon>
        <taxon>Sphingopyxis</taxon>
    </lineage>
</organism>
<evidence type="ECO:0000313" key="4">
    <source>
        <dbReference type="Proteomes" id="UP000197361"/>
    </source>
</evidence>
<dbReference type="PANTHER" id="PTHR43662:SF3">
    <property type="entry name" value="DOMAIN PROTEIN, PUTATIVE (AFU_ORTHOLOGUE AFUA_6G11970)-RELATED"/>
    <property type="match status" value="1"/>
</dbReference>
<dbReference type="PANTHER" id="PTHR43662">
    <property type="match status" value="1"/>
</dbReference>
<feature type="region of interest" description="Disordered" evidence="1">
    <location>
        <begin position="20"/>
        <end position="57"/>
    </location>
</feature>
<sequence length="393" mass="42253">MRRLGLVSALALVTASCGGGGGSDSSSSAHSVVLPPAPAPAPTPTPAPASSAGSESTATQGVAVIASNFDPMRELVSTPLPPSAAPDVVGAFRFICMPGQLKKDDPIVFPGQPGRSHLHQFFGNDAADAYSTYTSLRTTGNSTCMSPVNRSAYWVPALLNGKGQVVRPDYVSIYYKRRPSSDPVVSDPSHPQYQGKATTLPNGLRFIFGRDMLNLADAPTGKMHFNCDGPVSFTRKDWKNFEEAQDGCPVGNRIGVVMSAPDCWDGKNLDSADHRSHLSYGSYGNWGYLKCPTTHPFVIPSFVMGVWYTQAAGETYEFVSDAMDTSPTHKRGDTFHADFFMAWDPTVHDLWEKNCIDKMLNCSGGDLGNGQRMKQSWEASWTASPRLVGLSGS</sequence>
<name>A0A246JVG2_9SPHN</name>
<evidence type="ECO:0000313" key="3">
    <source>
        <dbReference type="EMBL" id="OWQ97059.1"/>
    </source>
</evidence>
<feature type="domain" description="DUF1996" evidence="2">
    <location>
        <begin position="105"/>
        <end position="343"/>
    </location>
</feature>
<dbReference type="Pfam" id="PF09362">
    <property type="entry name" value="DUF1996"/>
    <property type="match status" value="1"/>
</dbReference>
<dbReference type="EMBL" id="NISK01000002">
    <property type="protein sequence ID" value="OWQ97059.1"/>
    <property type="molecule type" value="Genomic_DNA"/>
</dbReference>
<dbReference type="InterPro" id="IPR018535">
    <property type="entry name" value="DUF1996"/>
</dbReference>
<reference evidence="3 4" key="1">
    <citation type="journal article" date="2010" name="Int. J. Syst. Evol. Microbiol.">
        <title>Sphingopyxis bauzanensis sp. nov., a psychrophilic bacterium isolated from soil.</title>
        <authorList>
            <person name="Zhang D.C."/>
            <person name="Liu H.C."/>
            <person name="Xin Y.H."/>
            <person name="Zhou Y.G."/>
            <person name="Schinner F."/>
            <person name="Margesin R."/>
        </authorList>
    </citation>
    <scope>NUCLEOTIDE SEQUENCE [LARGE SCALE GENOMIC DNA]</scope>
    <source>
        <strain evidence="3 4">DSM 22271</strain>
    </source>
</reference>
<dbReference type="Proteomes" id="UP000197361">
    <property type="component" value="Unassembled WGS sequence"/>
</dbReference>
<gene>
    <name evidence="3" type="ORF">CDQ92_08220</name>
</gene>
<keyword evidence="4" id="KW-1185">Reference proteome</keyword>
<proteinExistence type="predicted"/>
<evidence type="ECO:0000259" key="2">
    <source>
        <dbReference type="Pfam" id="PF09362"/>
    </source>
</evidence>
<dbReference type="AlphaFoldDB" id="A0A246JVG2"/>
<feature type="compositionally biased region" description="Pro residues" evidence="1">
    <location>
        <begin position="35"/>
        <end position="47"/>
    </location>
</feature>